<comment type="caution">
    <text evidence="1">The sequence shown here is derived from an EMBL/GenBank/DDBJ whole genome shotgun (WGS) entry which is preliminary data.</text>
</comment>
<accession>A0AAN9VUB5</accession>
<evidence type="ECO:0000313" key="1">
    <source>
        <dbReference type="EMBL" id="KAK7871714.1"/>
    </source>
</evidence>
<proteinExistence type="predicted"/>
<evidence type="ECO:0000313" key="2">
    <source>
        <dbReference type="Proteomes" id="UP001378592"/>
    </source>
</evidence>
<dbReference type="EMBL" id="JAZDUA010000034">
    <property type="protein sequence ID" value="KAK7871714.1"/>
    <property type="molecule type" value="Genomic_DNA"/>
</dbReference>
<protein>
    <submittedName>
        <fullName evidence="1">Uncharacterized protein</fullName>
    </submittedName>
</protein>
<name>A0AAN9VUB5_9ORTH</name>
<sequence length="70" mass="8076">MLFSELDSSTFGSPETEVSPLVGKTIYGNVLLDAVDAWMLFSEQLNWTWVEWRVSDRDTIFVMSRIPVDF</sequence>
<gene>
    <name evidence="1" type="ORF">R5R35_014001</name>
</gene>
<keyword evidence="2" id="KW-1185">Reference proteome</keyword>
<dbReference type="Proteomes" id="UP001378592">
    <property type="component" value="Unassembled WGS sequence"/>
</dbReference>
<organism evidence="1 2">
    <name type="scientific">Gryllus longicercus</name>
    <dbReference type="NCBI Taxonomy" id="2509291"/>
    <lineage>
        <taxon>Eukaryota</taxon>
        <taxon>Metazoa</taxon>
        <taxon>Ecdysozoa</taxon>
        <taxon>Arthropoda</taxon>
        <taxon>Hexapoda</taxon>
        <taxon>Insecta</taxon>
        <taxon>Pterygota</taxon>
        <taxon>Neoptera</taxon>
        <taxon>Polyneoptera</taxon>
        <taxon>Orthoptera</taxon>
        <taxon>Ensifera</taxon>
        <taxon>Gryllidea</taxon>
        <taxon>Grylloidea</taxon>
        <taxon>Gryllidae</taxon>
        <taxon>Gryllinae</taxon>
        <taxon>Gryllus</taxon>
    </lineage>
</organism>
<dbReference type="AlphaFoldDB" id="A0AAN9VUB5"/>
<reference evidence="1 2" key="1">
    <citation type="submission" date="2024-03" db="EMBL/GenBank/DDBJ databases">
        <title>The genome assembly and annotation of the cricket Gryllus longicercus Weissman &amp; Gray.</title>
        <authorList>
            <person name="Szrajer S."/>
            <person name="Gray D."/>
            <person name="Ylla G."/>
        </authorList>
    </citation>
    <scope>NUCLEOTIDE SEQUENCE [LARGE SCALE GENOMIC DNA]</scope>
    <source>
        <strain evidence="1">DAG 2021-001</strain>
        <tissue evidence="1">Whole body minus gut</tissue>
    </source>
</reference>